<feature type="transmembrane region" description="Helical" evidence="1">
    <location>
        <begin position="6"/>
        <end position="24"/>
    </location>
</feature>
<dbReference type="RefSeq" id="WP_021986246.1">
    <property type="nucleotide sequence ID" value="NZ_CP060632.1"/>
</dbReference>
<accession>A0A7G9FLF8</accession>
<proteinExistence type="predicted"/>
<dbReference type="Pfam" id="PF12669">
    <property type="entry name" value="FeoB_associated"/>
    <property type="match status" value="1"/>
</dbReference>
<keyword evidence="1" id="KW-1133">Transmembrane helix</keyword>
<organism evidence="2 3">
    <name type="scientific">Wujia chipingensis</name>
    <dbReference type="NCBI Taxonomy" id="2763670"/>
    <lineage>
        <taxon>Bacteria</taxon>
        <taxon>Bacillati</taxon>
        <taxon>Bacillota</taxon>
        <taxon>Clostridia</taxon>
        <taxon>Lachnospirales</taxon>
        <taxon>Lachnospiraceae</taxon>
        <taxon>Wujia</taxon>
    </lineage>
</organism>
<dbReference type="EMBL" id="CP060632">
    <property type="protein sequence ID" value="QNL99389.1"/>
    <property type="molecule type" value="Genomic_DNA"/>
</dbReference>
<dbReference type="KEGG" id="wcp:H9Q76_11835"/>
<name>A0A7G9FLF8_9FIRM</name>
<evidence type="ECO:0000313" key="2">
    <source>
        <dbReference type="EMBL" id="QNL99389.1"/>
    </source>
</evidence>
<keyword evidence="1" id="KW-0472">Membrane</keyword>
<evidence type="ECO:0000256" key="1">
    <source>
        <dbReference type="SAM" id="Phobius"/>
    </source>
</evidence>
<keyword evidence="3" id="KW-1185">Reference proteome</keyword>
<sequence length="53" mass="5514">MNLGTFLILLVVVAVVGLVIRGMVKDKRAGKSSCGGDCSHCGSVCHAPKKTQK</sequence>
<dbReference type="Proteomes" id="UP000515819">
    <property type="component" value="Chromosome"/>
</dbReference>
<keyword evidence="1" id="KW-0812">Transmembrane</keyword>
<reference evidence="2 3" key="1">
    <citation type="submission" date="2020-08" db="EMBL/GenBank/DDBJ databases">
        <authorList>
            <person name="Liu C."/>
            <person name="Sun Q."/>
        </authorList>
    </citation>
    <scope>NUCLEOTIDE SEQUENCE [LARGE SCALE GENOMIC DNA]</scope>
    <source>
        <strain evidence="2 3">NSJ-4</strain>
    </source>
</reference>
<gene>
    <name evidence="2" type="ORF">H9Q76_11835</name>
</gene>
<protein>
    <submittedName>
        <fullName evidence="2">FeoB-associated Cys-rich membrane protein</fullName>
    </submittedName>
</protein>
<evidence type="ECO:0000313" key="3">
    <source>
        <dbReference type="Proteomes" id="UP000515819"/>
    </source>
</evidence>
<dbReference type="AlphaFoldDB" id="A0A7G9FLF8"/>